<dbReference type="Proteomes" id="UP000316213">
    <property type="component" value="Unassembled WGS sequence"/>
</dbReference>
<gene>
    <name evidence="2" type="ORF">Pla100_12480</name>
</gene>
<dbReference type="AlphaFoldDB" id="A0A5C6AN82"/>
<dbReference type="RefSeq" id="WP_146576798.1">
    <property type="nucleotide sequence ID" value="NZ_SJPM01000002.1"/>
</dbReference>
<comment type="caution">
    <text evidence="2">The sequence shown here is derived from an EMBL/GenBank/DDBJ whole genome shotgun (WGS) entry which is preliminary data.</text>
</comment>
<organism evidence="2 3">
    <name type="scientific">Neorhodopirellula pilleata</name>
    <dbReference type="NCBI Taxonomy" id="2714738"/>
    <lineage>
        <taxon>Bacteria</taxon>
        <taxon>Pseudomonadati</taxon>
        <taxon>Planctomycetota</taxon>
        <taxon>Planctomycetia</taxon>
        <taxon>Pirellulales</taxon>
        <taxon>Pirellulaceae</taxon>
        <taxon>Neorhodopirellula</taxon>
    </lineage>
</organism>
<dbReference type="OrthoDB" id="276926at2"/>
<name>A0A5C6AN82_9BACT</name>
<keyword evidence="3" id="KW-1185">Reference proteome</keyword>
<proteinExistence type="predicted"/>
<feature type="region of interest" description="Disordered" evidence="1">
    <location>
        <begin position="150"/>
        <end position="172"/>
    </location>
</feature>
<evidence type="ECO:0000256" key="1">
    <source>
        <dbReference type="SAM" id="MobiDB-lite"/>
    </source>
</evidence>
<evidence type="ECO:0000313" key="3">
    <source>
        <dbReference type="Proteomes" id="UP000316213"/>
    </source>
</evidence>
<protein>
    <submittedName>
        <fullName evidence="2">Uncharacterized protein</fullName>
    </submittedName>
</protein>
<dbReference type="EMBL" id="SJPM01000002">
    <property type="protein sequence ID" value="TWU01513.1"/>
    <property type="molecule type" value="Genomic_DNA"/>
</dbReference>
<evidence type="ECO:0000313" key="2">
    <source>
        <dbReference type="EMBL" id="TWU01513.1"/>
    </source>
</evidence>
<sequence length="497" mass="55313">MNAADSTADDEDPAQGSYAESVCERFGIPITEPLRQWWDAGEGRVPLWKTLGPGEYRHPATPESLLSEVPDAVWPPLMPPNFLPLVGNGIGDWLCLRLLDPDVAAATGRATDVCHWYHGGGDWLPWGNTLAEALLFDWMLPRLPQADRRHADPAEWMGGSSTDSNDRSPLEQTDHPWVQWAKSCLPAIDSIDFNHCSPLKLGQELIAAGLCEIPVRCQLTIDSLDSVLLNQLEPKSAHQLGLSWNDLMRWCFDLRELPESVAMRLQNELGVTPADFQPDQQQWDVIEEHAEAIAKQASDLSWGHDLLGYCRFRRGDHRAACESFRLAIRCSVFTDQSVRLRTHWATSSNGVAKFAARFLGTQELLLIHQHYENSMPESGVSGDLTSATIEQLGMVPGRIDSVTLARQLGEPTSENAESVRSRYSAMLMDAAKAAVDESPATAARLYYCAGWDLGAEPLKCYGELLDNYIHACHQAGWSGHERLARVHRRGLQSRYNL</sequence>
<reference evidence="2 3" key="1">
    <citation type="submission" date="2019-02" db="EMBL/GenBank/DDBJ databases">
        <title>Deep-cultivation of Planctomycetes and their phenomic and genomic characterization uncovers novel biology.</title>
        <authorList>
            <person name="Wiegand S."/>
            <person name="Jogler M."/>
            <person name="Boedeker C."/>
            <person name="Pinto D."/>
            <person name="Vollmers J."/>
            <person name="Rivas-Marin E."/>
            <person name="Kohn T."/>
            <person name="Peeters S.H."/>
            <person name="Heuer A."/>
            <person name="Rast P."/>
            <person name="Oberbeckmann S."/>
            <person name="Bunk B."/>
            <person name="Jeske O."/>
            <person name="Meyerdierks A."/>
            <person name="Storesund J.E."/>
            <person name="Kallscheuer N."/>
            <person name="Luecker S."/>
            <person name="Lage O.M."/>
            <person name="Pohl T."/>
            <person name="Merkel B.J."/>
            <person name="Hornburger P."/>
            <person name="Mueller R.-W."/>
            <person name="Bruemmer F."/>
            <person name="Labrenz M."/>
            <person name="Spormann A.M."/>
            <person name="Op Den Camp H."/>
            <person name="Overmann J."/>
            <person name="Amann R."/>
            <person name="Jetten M.S.M."/>
            <person name="Mascher T."/>
            <person name="Medema M.H."/>
            <person name="Devos D.P."/>
            <person name="Kaster A.-K."/>
            <person name="Ovreas L."/>
            <person name="Rohde M."/>
            <person name="Galperin M.Y."/>
            <person name="Jogler C."/>
        </authorList>
    </citation>
    <scope>NUCLEOTIDE SEQUENCE [LARGE SCALE GENOMIC DNA]</scope>
    <source>
        <strain evidence="2 3">Pla100</strain>
    </source>
</reference>
<accession>A0A5C6AN82</accession>